<organism evidence="1 2">
    <name type="scientific">Sphingomonas dokdonensis</name>
    <dbReference type="NCBI Taxonomy" id="344880"/>
    <lineage>
        <taxon>Bacteria</taxon>
        <taxon>Pseudomonadati</taxon>
        <taxon>Pseudomonadota</taxon>
        <taxon>Alphaproteobacteria</taxon>
        <taxon>Sphingomonadales</taxon>
        <taxon>Sphingomonadaceae</taxon>
        <taxon>Sphingomonas</taxon>
    </lineage>
</organism>
<gene>
    <name evidence="1" type="ORF">SPDO_09790</name>
</gene>
<protein>
    <submittedName>
        <fullName evidence="1">Uncharacterized protein</fullName>
    </submittedName>
</protein>
<comment type="caution">
    <text evidence="1">The sequence shown here is derived from an EMBL/GenBank/DDBJ whole genome shotgun (WGS) entry which is preliminary data.</text>
</comment>
<dbReference type="Proteomes" id="UP000197290">
    <property type="component" value="Unassembled WGS sequence"/>
</dbReference>
<accession>A0A245ZWF9</accession>
<keyword evidence="2" id="KW-1185">Reference proteome</keyword>
<dbReference type="RefSeq" id="WP_088366247.1">
    <property type="nucleotide sequence ID" value="NZ_NBBI01000001.1"/>
</dbReference>
<proteinExistence type="predicted"/>
<dbReference type="AlphaFoldDB" id="A0A245ZWF9"/>
<evidence type="ECO:0000313" key="1">
    <source>
        <dbReference type="EMBL" id="OWK34088.1"/>
    </source>
</evidence>
<evidence type="ECO:0000313" key="2">
    <source>
        <dbReference type="Proteomes" id="UP000197290"/>
    </source>
</evidence>
<dbReference type="EMBL" id="NBBI01000001">
    <property type="protein sequence ID" value="OWK34088.1"/>
    <property type="molecule type" value="Genomic_DNA"/>
</dbReference>
<sequence length="147" mass="15930">MSTNPLARTSPAEIAEAMNNGRALAAQLRAARQKREQITGVPTLRQNGLLMEQIAGLRGDLQAIANRAFLDLDVLISLLDAEHFARVSNGRRPSAEQLKRAMRRILAQLERDEPQAHEAAKIATEKAAQLTRDRVAAAAAGMLMGVA</sequence>
<reference evidence="1 2" key="1">
    <citation type="submission" date="2017-03" db="EMBL/GenBank/DDBJ databases">
        <title>Genome sequence of Sphingomonas dokdonensis DSM 21029.</title>
        <authorList>
            <person name="Poehlein A."/>
            <person name="Wuebbeler J.H."/>
            <person name="Steinbuechel A."/>
            <person name="Daniel R."/>
        </authorList>
    </citation>
    <scope>NUCLEOTIDE SEQUENCE [LARGE SCALE GENOMIC DNA]</scope>
    <source>
        <strain evidence="1 2">DSM 21029</strain>
    </source>
</reference>
<name>A0A245ZWF9_9SPHN</name>